<dbReference type="KEGG" id="cot:CORT_0C06660"/>
<protein>
    <submittedName>
        <fullName evidence="2">Uncharacterized protein</fullName>
    </submittedName>
</protein>
<feature type="region of interest" description="Disordered" evidence="1">
    <location>
        <begin position="81"/>
        <end position="107"/>
    </location>
</feature>
<evidence type="ECO:0000256" key="1">
    <source>
        <dbReference type="SAM" id="MobiDB-lite"/>
    </source>
</evidence>
<feature type="compositionally biased region" description="Gly residues" evidence="1">
    <location>
        <begin position="593"/>
        <end position="608"/>
    </location>
</feature>
<dbReference type="RefSeq" id="XP_003868942.1">
    <property type="nucleotide sequence ID" value="XM_003868894.1"/>
</dbReference>
<keyword evidence="3" id="KW-1185">Reference proteome</keyword>
<feature type="region of interest" description="Disordered" evidence="1">
    <location>
        <begin position="593"/>
        <end position="634"/>
    </location>
</feature>
<feature type="compositionally biased region" description="Polar residues" evidence="1">
    <location>
        <begin position="97"/>
        <end position="106"/>
    </location>
</feature>
<sequence length="648" mass="71341">MNFDNNFLSQDDTAEISPMINQQSSFLSDLDHDVINSQFVTPNPNTNTFNNNTFNNEQLSAYPPYDFFDLLDFEADKTTSLQTPKSSVDPTFDQPLGGTNFSTKTTPAIIPTGTFPPFYSENRNSSHTNVTIQTQASPIVPNIMNAQSYNTVDNFSEPMLSTPSSSTGLRNSPQQFTSPSHSQYQIMPKSKSGPIGLGLNTESTIATPQAPPPPPQIQSFQNVQRQSPLQQAFPSQPPLQLQTPMTKLSPYERANAMFQQQIQQQDFVQLQNDLESTRKFRSESSLNLQALIKEEKEKLNTFNASKRVESPKQRMSKHRRSSARTIEIKEQNDTLEESFTNQNIANLPNQVSTQNGPFTHKGDDIDSPTTIEIASPQSSIDDFSSNSNVTGKFFESKNITAEELLNDDHFENLVTQRLDTKDFFADMVDLDHNVDIELNDPAYNLKDTLISDNTALPKSQSNSVGVGSTPKKKKPPVSSTSSSSANKKNTKKVLKKSSSFNGSPSLIPNPKFSKTRTQVKTISPSYGGASIGTFPVVNTSGNTSTKGHSSTSTSPQKRSVSCSQADMISSMPVLTMGNHYSFIYEHAKDGRLHNGGGPVGGSGPGGHVGRSTSHHRSLSGRRLSSFQEKNFSPNAQSKMFEFQVELKK</sequence>
<dbReference type="AlphaFoldDB" id="H8X486"/>
<feature type="region of interest" description="Disordered" evidence="1">
    <location>
        <begin position="537"/>
        <end position="559"/>
    </location>
</feature>
<organism evidence="2 3">
    <name type="scientific">Candida orthopsilosis (strain 90-125)</name>
    <name type="common">Yeast</name>
    <dbReference type="NCBI Taxonomy" id="1136231"/>
    <lineage>
        <taxon>Eukaryota</taxon>
        <taxon>Fungi</taxon>
        <taxon>Dikarya</taxon>
        <taxon>Ascomycota</taxon>
        <taxon>Saccharomycotina</taxon>
        <taxon>Pichiomycetes</taxon>
        <taxon>Debaryomycetaceae</taxon>
        <taxon>Candida/Lodderomyces clade</taxon>
        <taxon>Candida</taxon>
    </lineage>
</organism>
<dbReference type="EMBL" id="HE681721">
    <property type="protein sequence ID" value="CCG26038.1"/>
    <property type="molecule type" value="Genomic_DNA"/>
</dbReference>
<feature type="compositionally biased region" description="Low complexity" evidence="1">
    <location>
        <begin position="538"/>
        <end position="554"/>
    </location>
</feature>
<reference evidence="2 3" key="1">
    <citation type="journal article" date="2012" name="PLoS ONE">
        <title>Sequence and analysis of the genome of the pathogenic yeast Candida orthopsilosis.</title>
        <authorList>
            <person name="Riccombeni A."/>
            <person name="Vidanes G."/>
            <person name="Proux-Wera E."/>
            <person name="Wolfe K.H."/>
            <person name="Butler G."/>
        </authorList>
    </citation>
    <scope>NUCLEOTIDE SEQUENCE [LARGE SCALE GENOMIC DNA]</scope>
    <source>
        <strain evidence="2 3">Co 90-125</strain>
    </source>
</reference>
<name>H8X486_CANO9</name>
<accession>H8X486</accession>
<dbReference type="GeneID" id="14539381"/>
<evidence type="ECO:0000313" key="2">
    <source>
        <dbReference type="EMBL" id="CCG26038.1"/>
    </source>
</evidence>
<feature type="region of interest" description="Disordered" evidence="1">
    <location>
        <begin position="159"/>
        <end position="219"/>
    </location>
</feature>
<proteinExistence type="predicted"/>
<dbReference type="HOGENOM" id="CLU_426405_0_0_1"/>
<feature type="compositionally biased region" description="Polar residues" evidence="1">
    <location>
        <begin position="159"/>
        <end position="185"/>
    </location>
</feature>
<feature type="region of interest" description="Disordered" evidence="1">
    <location>
        <begin position="454"/>
        <end position="525"/>
    </location>
</feature>
<dbReference type="OrthoDB" id="4025261at2759"/>
<dbReference type="Proteomes" id="UP000005018">
    <property type="component" value="Chromosome 3"/>
</dbReference>
<feature type="compositionally biased region" description="Low complexity" evidence="1">
    <location>
        <begin position="476"/>
        <end position="487"/>
    </location>
</feature>
<dbReference type="eggNOG" id="ENOG502QPW5">
    <property type="taxonomic scope" value="Eukaryota"/>
</dbReference>
<evidence type="ECO:0000313" key="3">
    <source>
        <dbReference type="Proteomes" id="UP000005018"/>
    </source>
</evidence>
<gene>
    <name evidence="2" type="ORF">CORT_0C06660</name>
</gene>
<feature type="compositionally biased region" description="Polar residues" evidence="1">
    <location>
        <begin position="515"/>
        <end position="524"/>
    </location>
</feature>